<reference evidence="2" key="1">
    <citation type="submission" date="2021-08" db="EMBL/GenBank/DDBJ databases">
        <title>Genome of a novel bacterium of the phylum Verrucomicrobia, Oleiharenicola sp. KSB-15.</title>
        <authorList>
            <person name="Chung J.-H."/>
            <person name="Ahn J.-H."/>
            <person name="Yoon Y."/>
            <person name="Kim D.-Y."/>
            <person name="An S.-H."/>
            <person name="Park I."/>
            <person name="Yeon J."/>
        </authorList>
    </citation>
    <scope>NUCLEOTIDE SEQUENCE</scope>
    <source>
        <strain evidence="2">KSB-15</strain>
    </source>
</reference>
<keyword evidence="1" id="KW-0812">Transmembrane</keyword>
<gene>
    <name evidence="2" type="ORF">K0B96_11285</name>
</gene>
<organism evidence="2 3">
    <name type="scientific">Horticoccus luteus</name>
    <dbReference type="NCBI Taxonomy" id="2862869"/>
    <lineage>
        <taxon>Bacteria</taxon>
        <taxon>Pseudomonadati</taxon>
        <taxon>Verrucomicrobiota</taxon>
        <taxon>Opitutia</taxon>
        <taxon>Opitutales</taxon>
        <taxon>Opitutaceae</taxon>
        <taxon>Horticoccus</taxon>
    </lineage>
</organism>
<evidence type="ECO:0000313" key="2">
    <source>
        <dbReference type="EMBL" id="QYM77899.1"/>
    </source>
</evidence>
<name>A0A8F9TU98_9BACT</name>
<dbReference type="EMBL" id="CP080507">
    <property type="protein sequence ID" value="QYM77899.1"/>
    <property type="molecule type" value="Genomic_DNA"/>
</dbReference>
<evidence type="ECO:0000256" key="1">
    <source>
        <dbReference type="SAM" id="Phobius"/>
    </source>
</evidence>
<keyword evidence="1" id="KW-0472">Membrane</keyword>
<sequence>MRKWLGDSVRMAGALFYWNTRKTIYRLKRGSGGCPCQNPSDSGKPLETGCEAVIHWQRPARFRRVCPLLQQNDAGRWVCSVAAAQVRPFWGRVFGYVGGTIALLGLTAAITVFGVMRWIGYDVSPRQVVWPPAWAELRTVRAQLFIQQARDYYAHGQVKEALSALSVAHGLDRENYRVAIMLAQFYQVGNPTEADRMYADLLRERPEHHVETARVWFRSLLARGHLREIGDLAARQLPREPGQTAAWSHALVFAAERLQRADLLEKAADDEALSLHAREFFWLAGKVQTSSPDEAKSLLMTAPLVADFPYDRVYRVETLIALKFPGEAIALLGEFSSQMSGRDFARLTLAAYAEAGDEQRVGREFRALLDANKPLRAEVLALLATHLVRYPDANLLAMVTDALVRVPPDPWQARMEACLAVFCAAGVQKDGDRMGQAKKQMTEIVGRKDGGVTVLERFFLSGTRRPRLGNALAEQQNAMSLDLNYALLDKYLMKN</sequence>
<dbReference type="KEGG" id="ole:K0B96_11285"/>
<evidence type="ECO:0000313" key="3">
    <source>
        <dbReference type="Proteomes" id="UP000825051"/>
    </source>
</evidence>
<dbReference type="Proteomes" id="UP000825051">
    <property type="component" value="Chromosome"/>
</dbReference>
<keyword evidence="3" id="KW-1185">Reference proteome</keyword>
<dbReference type="InterPro" id="IPR011990">
    <property type="entry name" value="TPR-like_helical_dom_sf"/>
</dbReference>
<evidence type="ECO:0008006" key="4">
    <source>
        <dbReference type="Google" id="ProtNLM"/>
    </source>
</evidence>
<feature type="transmembrane region" description="Helical" evidence="1">
    <location>
        <begin position="93"/>
        <end position="119"/>
    </location>
</feature>
<accession>A0A8F9TU98</accession>
<proteinExistence type="predicted"/>
<dbReference type="AlphaFoldDB" id="A0A8F9TU98"/>
<protein>
    <recommendedName>
        <fullName evidence="4">Tetratricopeptide repeat protein</fullName>
    </recommendedName>
</protein>
<keyword evidence="1" id="KW-1133">Transmembrane helix</keyword>
<dbReference type="RefSeq" id="WP_220161003.1">
    <property type="nucleotide sequence ID" value="NZ_CP080507.1"/>
</dbReference>
<dbReference type="Gene3D" id="1.25.40.10">
    <property type="entry name" value="Tetratricopeptide repeat domain"/>
    <property type="match status" value="1"/>
</dbReference>